<feature type="signal peptide" evidence="1">
    <location>
        <begin position="1"/>
        <end position="17"/>
    </location>
</feature>
<dbReference type="InterPro" id="IPR058334">
    <property type="entry name" value="DUF8021"/>
</dbReference>
<dbReference type="Pfam" id="PF26061">
    <property type="entry name" value="DUF8021"/>
    <property type="match status" value="1"/>
</dbReference>
<accession>A0A6A6RUZ5</accession>
<gene>
    <name evidence="3" type="ORF">P280DRAFT_500016</name>
</gene>
<evidence type="ECO:0000313" key="3">
    <source>
        <dbReference type="EMBL" id="KAF2638203.1"/>
    </source>
</evidence>
<keyword evidence="1" id="KW-0732">Signal</keyword>
<reference evidence="3" key="1">
    <citation type="journal article" date="2020" name="Stud. Mycol.">
        <title>101 Dothideomycetes genomes: a test case for predicting lifestyles and emergence of pathogens.</title>
        <authorList>
            <person name="Haridas S."/>
            <person name="Albert R."/>
            <person name="Binder M."/>
            <person name="Bloem J."/>
            <person name="Labutti K."/>
            <person name="Salamov A."/>
            <person name="Andreopoulos B."/>
            <person name="Baker S."/>
            <person name="Barry K."/>
            <person name="Bills G."/>
            <person name="Bluhm B."/>
            <person name="Cannon C."/>
            <person name="Castanera R."/>
            <person name="Culley D."/>
            <person name="Daum C."/>
            <person name="Ezra D."/>
            <person name="Gonzalez J."/>
            <person name="Henrissat B."/>
            <person name="Kuo A."/>
            <person name="Liang C."/>
            <person name="Lipzen A."/>
            <person name="Lutzoni F."/>
            <person name="Magnuson J."/>
            <person name="Mondo S."/>
            <person name="Nolan M."/>
            <person name="Ohm R."/>
            <person name="Pangilinan J."/>
            <person name="Park H.-J."/>
            <person name="Ramirez L."/>
            <person name="Alfaro M."/>
            <person name="Sun H."/>
            <person name="Tritt A."/>
            <person name="Yoshinaga Y."/>
            <person name="Zwiers L.-H."/>
            <person name="Turgeon B."/>
            <person name="Goodwin S."/>
            <person name="Spatafora J."/>
            <person name="Crous P."/>
            <person name="Grigoriev I."/>
        </authorList>
    </citation>
    <scope>NUCLEOTIDE SEQUENCE</scope>
    <source>
        <strain evidence="3">CBS 473.64</strain>
    </source>
</reference>
<feature type="domain" description="DUF8021" evidence="2">
    <location>
        <begin position="151"/>
        <end position="250"/>
    </location>
</feature>
<dbReference type="OrthoDB" id="3515051at2759"/>
<proteinExistence type="predicted"/>
<evidence type="ECO:0000313" key="4">
    <source>
        <dbReference type="Proteomes" id="UP000799753"/>
    </source>
</evidence>
<protein>
    <recommendedName>
        <fullName evidence="2">DUF8021 domain-containing protein</fullName>
    </recommendedName>
</protein>
<organism evidence="3 4">
    <name type="scientific">Massarina eburnea CBS 473.64</name>
    <dbReference type="NCBI Taxonomy" id="1395130"/>
    <lineage>
        <taxon>Eukaryota</taxon>
        <taxon>Fungi</taxon>
        <taxon>Dikarya</taxon>
        <taxon>Ascomycota</taxon>
        <taxon>Pezizomycotina</taxon>
        <taxon>Dothideomycetes</taxon>
        <taxon>Pleosporomycetidae</taxon>
        <taxon>Pleosporales</taxon>
        <taxon>Massarineae</taxon>
        <taxon>Massarinaceae</taxon>
        <taxon>Massarina</taxon>
    </lineage>
</organism>
<sequence length="304" mass="33826">MLQYLATVLTLVAATTAHCELHHLSEAVESYLDAQKTGQIAAFAARFDNASWIGYYENAKKVPVETSILTKPLAISHTRSIHDLTICSTFTEVVVNSTTDLYVIGTQLRFANHQINKVDSLITKPGDWLFNVTGTAYWTAKENWDPIPVEKQDSRDTIRKAADAYCDLFNNPNTTVPWGTPCVRLEGGLYGNPGPNGSCAVGVPTGTPLTNRRYVIDESMGSVDVLLDFGKSKWPDSHQFRIEGGKIRDLELLQPGMTEGSEEYARSSTIECLQSEWEHFKNGLYVPVPVQSSPLTVLRHYIWN</sequence>
<name>A0A6A6RUZ5_9PLEO</name>
<evidence type="ECO:0000259" key="2">
    <source>
        <dbReference type="Pfam" id="PF26061"/>
    </source>
</evidence>
<dbReference type="Proteomes" id="UP000799753">
    <property type="component" value="Unassembled WGS sequence"/>
</dbReference>
<keyword evidence="4" id="KW-1185">Reference proteome</keyword>
<dbReference type="AlphaFoldDB" id="A0A6A6RUZ5"/>
<evidence type="ECO:0000256" key="1">
    <source>
        <dbReference type="SAM" id="SignalP"/>
    </source>
</evidence>
<feature type="chain" id="PRO_5025421989" description="DUF8021 domain-containing protein" evidence="1">
    <location>
        <begin position="18"/>
        <end position="304"/>
    </location>
</feature>
<dbReference type="EMBL" id="MU006790">
    <property type="protein sequence ID" value="KAF2638203.1"/>
    <property type="molecule type" value="Genomic_DNA"/>
</dbReference>